<dbReference type="AlphaFoldDB" id="A0A956SF22"/>
<feature type="compositionally biased region" description="Gly residues" evidence="1">
    <location>
        <begin position="466"/>
        <end position="481"/>
    </location>
</feature>
<organism evidence="2 3">
    <name type="scientific">Eiseniibacteriota bacterium</name>
    <dbReference type="NCBI Taxonomy" id="2212470"/>
    <lineage>
        <taxon>Bacteria</taxon>
        <taxon>Candidatus Eiseniibacteriota</taxon>
    </lineage>
</organism>
<feature type="compositionally biased region" description="Gly residues" evidence="1">
    <location>
        <begin position="311"/>
        <end position="328"/>
    </location>
</feature>
<feature type="region of interest" description="Disordered" evidence="1">
    <location>
        <begin position="307"/>
        <end position="330"/>
    </location>
</feature>
<accession>A0A956SF22</accession>
<evidence type="ECO:0000256" key="1">
    <source>
        <dbReference type="SAM" id="MobiDB-lite"/>
    </source>
</evidence>
<feature type="region of interest" description="Disordered" evidence="1">
    <location>
        <begin position="422"/>
        <end position="481"/>
    </location>
</feature>
<dbReference type="SUPFAM" id="SSF51126">
    <property type="entry name" value="Pectin lyase-like"/>
    <property type="match status" value="1"/>
</dbReference>
<dbReference type="Gene3D" id="2.160.20.10">
    <property type="entry name" value="Single-stranded right-handed beta-helix, Pectin lyase-like"/>
    <property type="match status" value="1"/>
</dbReference>
<name>A0A956SF22_UNCEI</name>
<feature type="region of interest" description="Disordered" evidence="1">
    <location>
        <begin position="505"/>
        <end position="538"/>
    </location>
</feature>
<feature type="compositionally biased region" description="Gly residues" evidence="1">
    <location>
        <begin position="510"/>
        <end position="521"/>
    </location>
</feature>
<proteinExistence type="predicted"/>
<dbReference type="Proteomes" id="UP000739538">
    <property type="component" value="Unassembled WGS sequence"/>
</dbReference>
<gene>
    <name evidence="2" type="ORF">KDA27_20540</name>
</gene>
<comment type="caution">
    <text evidence="2">The sequence shown here is derived from an EMBL/GenBank/DDBJ whole genome shotgun (WGS) entry which is preliminary data.</text>
</comment>
<dbReference type="EMBL" id="JAGQHS010000150">
    <property type="protein sequence ID" value="MCA9758195.1"/>
    <property type="molecule type" value="Genomic_DNA"/>
</dbReference>
<sequence>MEKRPAAGDRPMTGAGARWVGLLLVPLIVAALALGCEEAPVGGVRSTGACCSDDDGCTVLSRSDCTTIGGFYVGDDISCDPSPCAHVDVLDGAFVAVDGNDTYPGTPERPKRTIAAGVARAVELGLRTVYVAGGTYRETVRVIDGVSILGSYVRGTVWREDPGAVTTIVEGSTVDGVRTDCLIEGVAAPAVLRKLRFGRNDAVSAEGTYAVYVARSSSVTLEECEVYAGSGGVGADGSPGSDGADGIGGVGGWGGSGPGLVDCDYPTNCEFGTNGAAGGTCPLPGFGLPGPGGPALEPSTCGGSFIAPDGESGGDGADGQVGIGGGDGVWESLGSLEVWRSDSGRDGTAGGCGGGGGGGGSGYSFGGSPFGTTPCACMHPGVDGGRGGDGGEGGEGGTGGRGGGASIGVLCLDSSITLQDVRIEGGTGGRGGSGAAGGRGGLGTAGSPGDFMQDYPESECTNSWTGGSGGPGGDGGPGGSGGGGAGGVSFCVVKLGSGTLTRIGVTCEVGSGGPGGDGPDGNSGDAGESGEYLEAAER</sequence>
<dbReference type="InterPro" id="IPR012334">
    <property type="entry name" value="Pectin_lyas_fold"/>
</dbReference>
<reference evidence="2" key="2">
    <citation type="journal article" date="2021" name="Microbiome">
        <title>Successional dynamics and alternative stable states in a saline activated sludge microbial community over 9 years.</title>
        <authorList>
            <person name="Wang Y."/>
            <person name="Ye J."/>
            <person name="Ju F."/>
            <person name="Liu L."/>
            <person name="Boyd J.A."/>
            <person name="Deng Y."/>
            <person name="Parks D.H."/>
            <person name="Jiang X."/>
            <person name="Yin X."/>
            <person name="Woodcroft B.J."/>
            <person name="Tyson G.W."/>
            <person name="Hugenholtz P."/>
            <person name="Polz M.F."/>
            <person name="Zhang T."/>
        </authorList>
    </citation>
    <scope>NUCLEOTIDE SEQUENCE</scope>
    <source>
        <strain evidence="2">HKST-UBA02</strain>
    </source>
</reference>
<evidence type="ECO:0008006" key="4">
    <source>
        <dbReference type="Google" id="ProtNLM"/>
    </source>
</evidence>
<feature type="compositionally biased region" description="Gly residues" evidence="1">
    <location>
        <begin position="425"/>
        <end position="446"/>
    </location>
</feature>
<evidence type="ECO:0000313" key="3">
    <source>
        <dbReference type="Proteomes" id="UP000739538"/>
    </source>
</evidence>
<protein>
    <recommendedName>
        <fullName evidence="4">DUF1565 domain-containing protein</fullName>
    </recommendedName>
</protein>
<reference evidence="2" key="1">
    <citation type="submission" date="2020-04" db="EMBL/GenBank/DDBJ databases">
        <authorList>
            <person name="Zhang T."/>
        </authorList>
    </citation>
    <scope>NUCLEOTIDE SEQUENCE</scope>
    <source>
        <strain evidence="2">HKST-UBA02</strain>
    </source>
</reference>
<dbReference type="InterPro" id="IPR011050">
    <property type="entry name" value="Pectin_lyase_fold/virulence"/>
</dbReference>
<evidence type="ECO:0000313" key="2">
    <source>
        <dbReference type="EMBL" id="MCA9758195.1"/>
    </source>
</evidence>